<comment type="caution">
    <text evidence="10">The sequence shown here is derived from an EMBL/GenBank/DDBJ whole genome shotgun (WGS) entry which is preliminary data.</text>
</comment>
<dbReference type="GO" id="GO:0000981">
    <property type="term" value="F:DNA-binding transcription factor activity, RNA polymerase II-specific"/>
    <property type="evidence" value="ECO:0007669"/>
    <property type="project" value="TreeGrafter"/>
</dbReference>
<accession>A0AAN8XKY8</accession>
<evidence type="ECO:0000256" key="4">
    <source>
        <dbReference type="ARBA" id="ARBA00023125"/>
    </source>
</evidence>
<dbReference type="SUPFAM" id="SSF57959">
    <property type="entry name" value="Leucine zipper domain"/>
    <property type="match status" value="1"/>
</dbReference>
<dbReference type="GO" id="GO:0000978">
    <property type="term" value="F:RNA polymerase II cis-regulatory region sequence-specific DNA binding"/>
    <property type="evidence" value="ECO:0007669"/>
    <property type="project" value="TreeGrafter"/>
</dbReference>
<evidence type="ECO:0000313" key="11">
    <source>
        <dbReference type="Proteomes" id="UP001381693"/>
    </source>
</evidence>
<feature type="region of interest" description="Disordered" evidence="8">
    <location>
        <begin position="547"/>
        <end position="569"/>
    </location>
</feature>
<comment type="similarity">
    <text evidence="2">Belongs to the bZIP family. ATF subfamily.</text>
</comment>
<dbReference type="Pfam" id="PF00170">
    <property type="entry name" value="bZIP_1"/>
    <property type="match status" value="1"/>
</dbReference>
<feature type="compositionally biased region" description="Basic residues" evidence="8">
    <location>
        <begin position="739"/>
        <end position="748"/>
    </location>
</feature>
<dbReference type="PANTHER" id="PTHR46164">
    <property type="entry name" value="ATF6, ISOFORM C"/>
    <property type="match status" value="1"/>
</dbReference>
<feature type="region of interest" description="Disordered" evidence="8">
    <location>
        <begin position="162"/>
        <end position="218"/>
    </location>
</feature>
<name>A0AAN8XKY8_HALRR</name>
<dbReference type="PANTHER" id="PTHR46164:SF3">
    <property type="entry name" value="ATF6, ISOFORM C"/>
    <property type="match status" value="1"/>
</dbReference>
<feature type="domain" description="BZIP" evidence="9">
    <location>
        <begin position="361"/>
        <end position="424"/>
    </location>
</feature>
<keyword evidence="5" id="KW-0804">Transcription</keyword>
<dbReference type="CDD" id="cd14700">
    <property type="entry name" value="bZIP_ATF6"/>
    <property type="match status" value="1"/>
</dbReference>
<dbReference type="GO" id="GO:0016020">
    <property type="term" value="C:membrane"/>
    <property type="evidence" value="ECO:0007669"/>
    <property type="project" value="UniProtKB-SubCell"/>
</dbReference>
<evidence type="ECO:0000256" key="3">
    <source>
        <dbReference type="ARBA" id="ARBA00023015"/>
    </source>
</evidence>
<feature type="compositionally biased region" description="Polar residues" evidence="8">
    <location>
        <begin position="555"/>
        <end position="569"/>
    </location>
</feature>
<comment type="subcellular location">
    <subcellularLocation>
        <location evidence="1">Membrane</location>
        <topology evidence="1">Single-pass membrane protein</topology>
    </subcellularLocation>
</comment>
<evidence type="ECO:0000256" key="1">
    <source>
        <dbReference type="ARBA" id="ARBA00004167"/>
    </source>
</evidence>
<evidence type="ECO:0000256" key="6">
    <source>
        <dbReference type="ARBA" id="ARBA00023242"/>
    </source>
</evidence>
<keyword evidence="6" id="KW-0539">Nucleus</keyword>
<organism evidence="10 11">
    <name type="scientific">Halocaridina rubra</name>
    <name type="common">Hawaiian red shrimp</name>
    <dbReference type="NCBI Taxonomy" id="373956"/>
    <lineage>
        <taxon>Eukaryota</taxon>
        <taxon>Metazoa</taxon>
        <taxon>Ecdysozoa</taxon>
        <taxon>Arthropoda</taxon>
        <taxon>Crustacea</taxon>
        <taxon>Multicrustacea</taxon>
        <taxon>Malacostraca</taxon>
        <taxon>Eumalacostraca</taxon>
        <taxon>Eucarida</taxon>
        <taxon>Decapoda</taxon>
        <taxon>Pleocyemata</taxon>
        <taxon>Caridea</taxon>
        <taxon>Atyoidea</taxon>
        <taxon>Atyidae</taxon>
        <taxon>Halocaridina</taxon>
    </lineage>
</organism>
<feature type="compositionally biased region" description="Polar residues" evidence="8">
    <location>
        <begin position="197"/>
        <end position="218"/>
    </location>
</feature>
<dbReference type="AlphaFoldDB" id="A0AAN8XKY8"/>
<dbReference type="Proteomes" id="UP001381693">
    <property type="component" value="Unassembled WGS sequence"/>
</dbReference>
<evidence type="ECO:0000313" key="10">
    <source>
        <dbReference type="EMBL" id="KAK7084701.1"/>
    </source>
</evidence>
<keyword evidence="7" id="KW-0175">Coiled coil</keyword>
<evidence type="ECO:0000256" key="2">
    <source>
        <dbReference type="ARBA" id="ARBA00009050"/>
    </source>
</evidence>
<dbReference type="PROSITE" id="PS50217">
    <property type="entry name" value="BZIP"/>
    <property type="match status" value="1"/>
</dbReference>
<dbReference type="SMART" id="SM00338">
    <property type="entry name" value="BRLZ"/>
    <property type="match status" value="1"/>
</dbReference>
<feature type="region of interest" description="Disordered" evidence="8">
    <location>
        <begin position="299"/>
        <end position="318"/>
    </location>
</feature>
<evidence type="ECO:0000256" key="5">
    <source>
        <dbReference type="ARBA" id="ARBA00023163"/>
    </source>
</evidence>
<dbReference type="GO" id="GO:0030968">
    <property type="term" value="P:endoplasmic reticulum unfolded protein response"/>
    <property type="evidence" value="ECO:0007669"/>
    <property type="project" value="TreeGrafter"/>
</dbReference>
<gene>
    <name evidence="10" type="ORF">SK128_010985</name>
</gene>
<dbReference type="GO" id="GO:0005634">
    <property type="term" value="C:nucleus"/>
    <property type="evidence" value="ECO:0007669"/>
    <property type="project" value="TreeGrafter"/>
</dbReference>
<keyword evidence="11" id="KW-1185">Reference proteome</keyword>
<dbReference type="EMBL" id="JAXCGZ010002004">
    <property type="protein sequence ID" value="KAK7084701.1"/>
    <property type="molecule type" value="Genomic_DNA"/>
</dbReference>
<dbReference type="InterPro" id="IPR004827">
    <property type="entry name" value="bZIP"/>
</dbReference>
<evidence type="ECO:0000256" key="7">
    <source>
        <dbReference type="SAM" id="Coils"/>
    </source>
</evidence>
<sequence>MYVKSEPDCDFDMTMEMMTDVETTLLREELFGNYIPSDVSESSSDDDLLHKLSHELEMPVMDEFEQVPSWPPDSKDIIDTFTNNHLSNIYKQEEDLTADELKESLYPNFDCSTEMISSKVKCQVIKQEPNTVQNFMQLPPSPHESHDIWELLCDSDVKPTLTSLITPPVTPPQSDGSPPHSPQPLLSPPAATVVLSPATSQQNQAINRASASTNTTSQPIKVLTITTRNGTTTQGQTKTGRVTKTMKIQPKAATNSTTQPQVISIVNSSNGQKITIPKSVVTTRSLTSTGARVVQLMKPSPTPTRVTTTTSSMTNSLPTMLTTQIGGTSTVLTPTVTTPLTPLAPALTPGMKQGNIPDLKALKRQQRMIKNRESASLSRKKKKEYVTALETNVNELKVENQKLKEENSRLHQRVASLESECSSLRQALGRNPSRKTTTALFALIFLLSINLGPLTGVLFSSESRLSSLKTMLQGDEPSSITSGFKQRSLLWSADYDTATDERVPSLYGMNASYMCPMYINATESQRIETELRGLFENKLGSSKMYKKDRVGSVHPKTTQGRSRASLYDNTFDSPDVKPGAAEKDWYALAAPSTTMKPPMKLYQYIHPDVLHVDSSSRSEENTSVMTTLPRISSFLEAIQRRDDTYYVVSFSPDHLLVPATARNDSARPKMSLLMPTPRPMNDSLAPPAAHIAMMQIDCEVIHTRLIHVSEEVVPAHLRAAGSSNTSHPAPDATTTSHPHERRHSRANKARPFFSKSSQPAK</sequence>
<keyword evidence="4" id="KW-0238">DNA-binding</keyword>
<proteinExistence type="inferred from homology"/>
<feature type="region of interest" description="Disordered" evidence="8">
    <location>
        <begin position="720"/>
        <end position="761"/>
    </location>
</feature>
<dbReference type="Gene3D" id="1.20.5.170">
    <property type="match status" value="1"/>
</dbReference>
<feature type="coiled-coil region" evidence="7">
    <location>
        <begin position="386"/>
        <end position="427"/>
    </location>
</feature>
<protein>
    <recommendedName>
        <fullName evidence="9">BZIP domain-containing protein</fullName>
    </recommendedName>
</protein>
<evidence type="ECO:0000259" key="9">
    <source>
        <dbReference type="PROSITE" id="PS50217"/>
    </source>
</evidence>
<dbReference type="InterPro" id="IPR051882">
    <property type="entry name" value="ATF_bZIP_TF"/>
</dbReference>
<feature type="compositionally biased region" description="Polar residues" evidence="8">
    <location>
        <begin position="721"/>
        <end position="736"/>
    </location>
</feature>
<feature type="compositionally biased region" description="Low complexity" evidence="8">
    <location>
        <begin position="303"/>
        <end position="318"/>
    </location>
</feature>
<keyword evidence="3" id="KW-0805">Transcription regulation</keyword>
<reference evidence="10 11" key="1">
    <citation type="submission" date="2023-11" db="EMBL/GenBank/DDBJ databases">
        <title>Halocaridina rubra genome assembly.</title>
        <authorList>
            <person name="Smith C."/>
        </authorList>
    </citation>
    <scope>NUCLEOTIDE SEQUENCE [LARGE SCALE GENOMIC DNA]</scope>
    <source>
        <strain evidence="10">EP-1</strain>
        <tissue evidence="10">Whole</tissue>
    </source>
</reference>
<evidence type="ECO:0000256" key="8">
    <source>
        <dbReference type="SAM" id="MobiDB-lite"/>
    </source>
</evidence>
<dbReference type="InterPro" id="IPR046347">
    <property type="entry name" value="bZIP_sf"/>
</dbReference>